<accession>A0ABM9ZWX1</accession>
<dbReference type="EMBL" id="ADFP01000043">
    <property type="protein sequence ID" value="EFB91407.1"/>
    <property type="molecule type" value="Genomic_DNA"/>
</dbReference>
<evidence type="ECO:0000313" key="8">
    <source>
        <dbReference type="Proteomes" id="UP000006462"/>
    </source>
</evidence>
<dbReference type="InterPro" id="IPR002110">
    <property type="entry name" value="Ankyrin_rpt"/>
</dbReference>
<keyword evidence="1" id="KW-0677">Repeat</keyword>
<feature type="coiled-coil region" evidence="4">
    <location>
        <begin position="918"/>
        <end position="945"/>
    </location>
</feature>
<keyword evidence="6" id="KW-0732">Signal</keyword>
<dbReference type="PANTHER" id="PTHR24123:SF33">
    <property type="entry name" value="PROTEIN HOS4"/>
    <property type="match status" value="1"/>
</dbReference>
<dbReference type="SUPFAM" id="SSF48403">
    <property type="entry name" value="Ankyrin repeat"/>
    <property type="match status" value="1"/>
</dbReference>
<reference evidence="7 8" key="1">
    <citation type="submission" date="2009-12" db="EMBL/GenBank/DDBJ databases">
        <authorList>
            <person name="Shrivastava S."/>
            <person name="Madupu R."/>
            <person name="Durkin A.S."/>
            <person name="Torralba M."/>
            <person name="Methe B."/>
            <person name="Sutton G.G."/>
            <person name="Strausberg R.L."/>
            <person name="Nelson K.E."/>
        </authorList>
    </citation>
    <scope>NUCLEOTIDE SEQUENCE [LARGE SCALE GENOMIC DNA]</scope>
    <source>
        <strain evidence="7 8">W5455</strain>
    </source>
</reference>
<protein>
    <submittedName>
        <fullName evidence="7">Ankyrin repeat protein</fullName>
    </submittedName>
</protein>
<keyword evidence="2 3" id="KW-0040">ANK repeat</keyword>
<evidence type="ECO:0000256" key="3">
    <source>
        <dbReference type="PROSITE-ProRule" id="PRU00023"/>
    </source>
</evidence>
<dbReference type="PANTHER" id="PTHR24123">
    <property type="entry name" value="ANKYRIN REPEAT-CONTAINING"/>
    <property type="match status" value="1"/>
</dbReference>
<evidence type="ECO:0000256" key="6">
    <source>
        <dbReference type="SAM" id="SignalP"/>
    </source>
</evidence>
<name>A0ABM9ZWX1_9BACT</name>
<evidence type="ECO:0000256" key="2">
    <source>
        <dbReference type="ARBA" id="ARBA00023043"/>
    </source>
</evidence>
<sequence length="1051" mass="116239">MTLLKSKIPAFFAFAAVCLCPPAWALSQKEFMDLCLNGDALQVASALKDEGISVGKADAKGNTPLMMAAQAKGKAADPDKIRLLVNAGGNVSAANKDNLRALAVAAQDSDNPEIIVALAAAGADLEERGSRGWTPLSLAAMRNPNPEIAAALIDLGADLAATDNSGATPFMLAARAGNAYEVLITLLDEGADPTVTGANKKTAWSYLESGKKYTPEQLATLKERTQQKNAPAPMTPERFAKLCRRGLARRVGLYLEARTDPNAPVDGLTPLMWAAQYNAHPDVVGVLMKWGARENARDDRGRTALILAASTNGNPKVLSELLVHGARVDYRDVDGKTAFDYAQANPAFAAEDLLLLSSIAASVNEAEERGIQIGAERQKSVGGPADNPRIVPLYKKIADEQNEILRLTTAAVELRKKADLAAQTAENAQKRLQTGHELSEQQKSLIQQLTDNLAELKASQRQELELSRGDIDTLTALWQSEMQKNLKLIEENRLDFQKRKGEIDALAARLQAAEARSNRLAEEKAAAEANFGKERAEAENNLAAVKSHLEEAYKNEVERLNAQIRAGEEKSRQAVQYQSVALSQHRQEVIDLKSRQARLLEENALKYEQQLAELKNRHAKELQEVTLQNEQKLDAKIRETVATMEERQRNALLQEQSRHAVALGEQQKRLEEAHEAKISELSRQKDEELHEKTEAALRENSALKKQFDETLAVLNANLRKEREISAALEAELNSQKDKAAQDLAEVQARLDSREKQLHVELNEKLTAQDTRLKAAFEIEKARLETAHRQEMFDAVSKLEAQYNDELNRLRTSHGDELNEKVSALQRAFDVAQAQSRELLDATLAAAETQKRAEAEKEAAATKAGIEQGRQEASRLLETAYAQSLRQAELRYDKMLKEQQTQQQIEFASSRDALNAKHRQEMEQAAARAERDVKSVLARAEQQKMQDVAALRADFARRLAERERELTAQRASEIEQARNAVARDGEKLIAALKQEYEKRLATLLAQKDAFHAAELKKLEAIQKGALRAAAESHREPEQSVLAQSDQPPTKTN</sequence>
<feature type="repeat" description="ANK" evidence="3">
    <location>
        <begin position="60"/>
        <end position="96"/>
    </location>
</feature>
<dbReference type="RefSeq" id="WP_009164157.1">
    <property type="nucleotide sequence ID" value="NZ_ADFP01000043.1"/>
</dbReference>
<proteinExistence type="predicted"/>
<feature type="repeat" description="ANK" evidence="3">
    <location>
        <begin position="131"/>
        <end position="164"/>
    </location>
</feature>
<comment type="caution">
    <text evidence="7">The sequence shown here is derived from an EMBL/GenBank/DDBJ whole genome shotgun (WGS) entry which is preliminary data.</text>
</comment>
<keyword evidence="4" id="KW-0175">Coiled coil</keyword>
<feature type="region of interest" description="Disordered" evidence="5">
    <location>
        <begin position="1024"/>
        <end position="1051"/>
    </location>
</feature>
<feature type="coiled-coil region" evidence="4">
    <location>
        <begin position="397"/>
        <end position="466"/>
    </location>
</feature>
<feature type="coiled-coil region" evidence="4">
    <location>
        <begin position="814"/>
        <end position="871"/>
    </location>
</feature>
<keyword evidence="8" id="KW-1185">Reference proteome</keyword>
<dbReference type="InterPro" id="IPR036770">
    <property type="entry name" value="Ankyrin_rpt-contain_sf"/>
</dbReference>
<feature type="coiled-coil region" evidence="4">
    <location>
        <begin position="496"/>
        <end position="631"/>
    </location>
</feature>
<dbReference type="PROSITE" id="PS50297">
    <property type="entry name" value="ANK_REP_REGION"/>
    <property type="match status" value="4"/>
</dbReference>
<dbReference type="Pfam" id="PF12796">
    <property type="entry name" value="Ank_2"/>
    <property type="match status" value="2"/>
</dbReference>
<dbReference type="InterPro" id="IPR051165">
    <property type="entry name" value="Multifunctional_ANK_Repeat"/>
</dbReference>
<evidence type="ECO:0000313" key="7">
    <source>
        <dbReference type="EMBL" id="EFB91407.1"/>
    </source>
</evidence>
<feature type="coiled-coil region" evidence="4">
    <location>
        <begin position="667"/>
        <end position="756"/>
    </location>
</feature>
<feature type="repeat" description="ANK" evidence="3">
    <location>
        <begin position="165"/>
        <end position="198"/>
    </location>
</feature>
<feature type="compositionally biased region" description="Polar residues" evidence="5">
    <location>
        <begin position="1039"/>
        <end position="1051"/>
    </location>
</feature>
<gene>
    <name evidence="7" type="ORF">HMPREF7215_0467</name>
</gene>
<dbReference type="Proteomes" id="UP000006462">
    <property type="component" value="Unassembled WGS sequence"/>
</dbReference>
<organism evidence="7 8">
    <name type="scientific">Pyramidobacter piscolens W5455</name>
    <dbReference type="NCBI Taxonomy" id="352165"/>
    <lineage>
        <taxon>Bacteria</taxon>
        <taxon>Thermotogati</taxon>
        <taxon>Synergistota</taxon>
        <taxon>Synergistia</taxon>
        <taxon>Synergistales</taxon>
        <taxon>Dethiosulfovibrionaceae</taxon>
        <taxon>Pyramidobacter</taxon>
    </lineage>
</organism>
<dbReference type="Gene3D" id="1.25.40.20">
    <property type="entry name" value="Ankyrin repeat-containing domain"/>
    <property type="match status" value="2"/>
</dbReference>
<dbReference type="SMART" id="SM00248">
    <property type="entry name" value="ANK"/>
    <property type="match status" value="6"/>
</dbReference>
<dbReference type="Pfam" id="PF00023">
    <property type="entry name" value="Ank"/>
    <property type="match status" value="1"/>
</dbReference>
<feature type="chain" id="PRO_5045869483" evidence="6">
    <location>
        <begin position="26"/>
        <end position="1051"/>
    </location>
</feature>
<evidence type="ECO:0000256" key="4">
    <source>
        <dbReference type="SAM" id="Coils"/>
    </source>
</evidence>
<feature type="repeat" description="ANK" evidence="3">
    <location>
        <begin position="300"/>
        <end position="333"/>
    </location>
</feature>
<evidence type="ECO:0000256" key="1">
    <source>
        <dbReference type="ARBA" id="ARBA00022737"/>
    </source>
</evidence>
<dbReference type="PROSITE" id="PS50088">
    <property type="entry name" value="ANK_REPEAT"/>
    <property type="match status" value="5"/>
</dbReference>
<feature type="repeat" description="ANK" evidence="3">
    <location>
        <begin position="266"/>
        <end position="299"/>
    </location>
</feature>
<feature type="signal peptide" evidence="6">
    <location>
        <begin position="1"/>
        <end position="25"/>
    </location>
</feature>
<evidence type="ECO:0000256" key="5">
    <source>
        <dbReference type="SAM" id="MobiDB-lite"/>
    </source>
</evidence>